<comment type="caution">
    <text evidence="9">The sequence shown here is derived from an EMBL/GenBank/DDBJ whole genome shotgun (WGS) entry which is preliminary data.</text>
</comment>
<feature type="transmembrane region" description="Helical" evidence="7">
    <location>
        <begin position="177"/>
        <end position="203"/>
    </location>
</feature>
<dbReference type="Pfam" id="PF20684">
    <property type="entry name" value="Fung_rhodopsin"/>
    <property type="match status" value="1"/>
</dbReference>
<feature type="transmembrane region" description="Helical" evidence="7">
    <location>
        <begin position="215"/>
        <end position="236"/>
    </location>
</feature>
<keyword evidence="2 7" id="KW-0812">Transmembrane</keyword>
<dbReference type="Proteomes" id="UP000326757">
    <property type="component" value="Unassembled WGS sequence"/>
</dbReference>
<sequence length="361" mass="40549">MPSLPSMPLPPDVSLKSQVINELIPGTVLPVVAVALRFWSRSVNSPVDRKSRFWWDDWLVLIALPLCIAQNATLLYWTSIGLGRHLVYIQPDHIETGLIILFSNYFFWPIGVTLAKFSVLCLYARIFNVNSTFRISLWVTGAINFAWTLFVIISGIFQCTPVKKAWKPLLPGHCIDFYAWYIAIAATSFFVDLIILILPMPLLFKLRLSLPRKALVTLLFLLGYTVIAFSIGRLVVIRQIGPSFIIDLTYNMVPLGRWLVIETPMCIVSVCLPAVFTLIKRLTQNGPSSLFTSKSYDSQNPSVTSAQYKGSAPKDTESTTRIHERDLGNSRSVNEHSISDDNEGHDYYAMVTTIKANGNSK</sequence>
<feature type="domain" description="Rhodopsin" evidence="8">
    <location>
        <begin position="36"/>
        <end position="281"/>
    </location>
</feature>
<evidence type="ECO:0000313" key="9">
    <source>
        <dbReference type="EMBL" id="KAB8300444.1"/>
    </source>
</evidence>
<evidence type="ECO:0000256" key="5">
    <source>
        <dbReference type="ARBA" id="ARBA00038359"/>
    </source>
</evidence>
<dbReference type="InterPro" id="IPR049326">
    <property type="entry name" value="Rhodopsin_dom_fungi"/>
</dbReference>
<reference evidence="9 10" key="1">
    <citation type="submission" date="2019-06" db="EMBL/GenBank/DDBJ databases">
        <title>Genome Sequence of the Brown Rot Fungal Pathogen Monilinia laxa.</title>
        <authorList>
            <person name="De Miccolis Angelini R.M."/>
            <person name="Landi L."/>
            <person name="Abate D."/>
            <person name="Pollastro S."/>
            <person name="Romanazzi G."/>
            <person name="Faretra F."/>
        </authorList>
    </citation>
    <scope>NUCLEOTIDE SEQUENCE [LARGE SCALE GENOMIC DNA]</scope>
    <source>
        <strain evidence="9 10">Mlax316</strain>
    </source>
</reference>
<feature type="transmembrane region" description="Helical" evidence="7">
    <location>
        <begin position="135"/>
        <end position="157"/>
    </location>
</feature>
<dbReference type="GO" id="GO:0016020">
    <property type="term" value="C:membrane"/>
    <property type="evidence" value="ECO:0007669"/>
    <property type="project" value="UniProtKB-SubCell"/>
</dbReference>
<dbReference type="PANTHER" id="PTHR33048">
    <property type="entry name" value="PTH11-LIKE INTEGRAL MEMBRANE PROTEIN (AFU_ORTHOLOGUE AFUA_5G11245)"/>
    <property type="match status" value="1"/>
</dbReference>
<evidence type="ECO:0000256" key="6">
    <source>
        <dbReference type="SAM" id="MobiDB-lite"/>
    </source>
</evidence>
<comment type="similarity">
    <text evidence="5">Belongs to the SAT4 family.</text>
</comment>
<feature type="compositionally biased region" description="Polar residues" evidence="6">
    <location>
        <begin position="297"/>
        <end position="308"/>
    </location>
</feature>
<organism evidence="9 10">
    <name type="scientific">Monilinia laxa</name>
    <name type="common">Brown rot fungus</name>
    <name type="synonym">Sclerotinia laxa</name>
    <dbReference type="NCBI Taxonomy" id="61186"/>
    <lineage>
        <taxon>Eukaryota</taxon>
        <taxon>Fungi</taxon>
        <taxon>Dikarya</taxon>
        <taxon>Ascomycota</taxon>
        <taxon>Pezizomycotina</taxon>
        <taxon>Leotiomycetes</taxon>
        <taxon>Helotiales</taxon>
        <taxon>Sclerotiniaceae</taxon>
        <taxon>Monilinia</taxon>
    </lineage>
</organism>
<evidence type="ECO:0000259" key="8">
    <source>
        <dbReference type="Pfam" id="PF20684"/>
    </source>
</evidence>
<evidence type="ECO:0000256" key="7">
    <source>
        <dbReference type="SAM" id="Phobius"/>
    </source>
</evidence>
<dbReference type="PANTHER" id="PTHR33048:SF47">
    <property type="entry name" value="INTEGRAL MEMBRANE PROTEIN-RELATED"/>
    <property type="match status" value="1"/>
</dbReference>
<evidence type="ECO:0000256" key="3">
    <source>
        <dbReference type="ARBA" id="ARBA00022989"/>
    </source>
</evidence>
<feature type="transmembrane region" description="Helical" evidence="7">
    <location>
        <begin position="20"/>
        <end position="39"/>
    </location>
</feature>
<dbReference type="AlphaFoldDB" id="A0A5N6KBB5"/>
<protein>
    <recommendedName>
        <fullName evidence="8">Rhodopsin domain-containing protein</fullName>
    </recommendedName>
</protein>
<evidence type="ECO:0000256" key="2">
    <source>
        <dbReference type="ARBA" id="ARBA00022692"/>
    </source>
</evidence>
<evidence type="ECO:0000256" key="1">
    <source>
        <dbReference type="ARBA" id="ARBA00004141"/>
    </source>
</evidence>
<keyword evidence="10" id="KW-1185">Reference proteome</keyword>
<feature type="transmembrane region" description="Helical" evidence="7">
    <location>
        <begin position="98"/>
        <end position="123"/>
    </location>
</feature>
<gene>
    <name evidence="9" type="ORF">EYC80_000616</name>
</gene>
<keyword evidence="4 7" id="KW-0472">Membrane</keyword>
<feature type="compositionally biased region" description="Basic and acidic residues" evidence="6">
    <location>
        <begin position="312"/>
        <end position="341"/>
    </location>
</feature>
<feature type="transmembrane region" description="Helical" evidence="7">
    <location>
        <begin position="59"/>
        <end position="78"/>
    </location>
</feature>
<dbReference type="EMBL" id="VIGI01000005">
    <property type="protein sequence ID" value="KAB8300444.1"/>
    <property type="molecule type" value="Genomic_DNA"/>
</dbReference>
<comment type="subcellular location">
    <subcellularLocation>
        <location evidence="1">Membrane</location>
        <topology evidence="1">Multi-pass membrane protein</topology>
    </subcellularLocation>
</comment>
<dbReference type="InterPro" id="IPR052337">
    <property type="entry name" value="SAT4-like"/>
</dbReference>
<keyword evidence="3 7" id="KW-1133">Transmembrane helix</keyword>
<evidence type="ECO:0000313" key="10">
    <source>
        <dbReference type="Proteomes" id="UP000326757"/>
    </source>
</evidence>
<evidence type="ECO:0000256" key="4">
    <source>
        <dbReference type="ARBA" id="ARBA00023136"/>
    </source>
</evidence>
<feature type="region of interest" description="Disordered" evidence="6">
    <location>
        <begin position="297"/>
        <end position="341"/>
    </location>
</feature>
<dbReference type="OrthoDB" id="10017208at2759"/>
<feature type="transmembrane region" description="Helical" evidence="7">
    <location>
        <begin position="256"/>
        <end position="279"/>
    </location>
</feature>
<name>A0A5N6KBB5_MONLA</name>
<accession>A0A5N6KBB5</accession>
<proteinExistence type="inferred from homology"/>